<dbReference type="SUPFAM" id="SSF55186">
    <property type="entry name" value="ThrRS/AlaRS common domain"/>
    <property type="match status" value="1"/>
</dbReference>
<feature type="binding site" evidence="13">
    <location>
        <position position="332"/>
    </location>
    <ligand>
        <name>Zn(2+)</name>
        <dbReference type="ChEBI" id="CHEBI:29105"/>
        <note>catalytic</note>
    </ligand>
</feature>
<dbReference type="RefSeq" id="WP_126071677.1">
    <property type="nucleotide sequence ID" value="NZ_CP026513.1"/>
</dbReference>
<keyword evidence="5 13" id="KW-0479">Metal-binding</keyword>
<dbReference type="Pfam" id="PF03129">
    <property type="entry name" value="HGTP_anticodon"/>
    <property type="match status" value="1"/>
</dbReference>
<feature type="binding site" evidence="13">
    <location>
        <position position="383"/>
    </location>
    <ligand>
        <name>Zn(2+)</name>
        <dbReference type="ChEBI" id="CHEBI:29105"/>
        <note>catalytic</note>
    </ligand>
</feature>
<feature type="region of interest" description="Catalytic" evidence="13">
    <location>
        <begin position="241"/>
        <end position="532"/>
    </location>
</feature>
<dbReference type="GO" id="GO:0000049">
    <property type="term" value="F:tRNA binding"/>
    <property type="evidence" value="ECO:0007669"/>
    <property type="project" value="UniProtKB-KW"/>
</dbReference>
<dbReference type="GO" id="GO:0005829">
    <property type="term" value="C:cytosol"/>
    <property type="evidence" value="ECO:0007669"/>
    <property type="project" value="TreeGrafter"/>
</dbReference>
<evidence type="ECO:0000256" key="3">
    <source>
        <dbReference type="ARBA" id="ARBA00022555"/>
    </source>
</evidence>
<dbReference type="FunFam" id="3.30.930.10:FF:000002">
    <property type="entry name" value="Threonine--tRNA ligase"/>
    <property type="match status" value="1"/>
</dbReference>
<evidence type="ECO:0000256" key="4">
    <source>
        <dbReference type="ARBA" id="ARBA00022598"/>
    </source>
</evidence>
<gene>
    <name evidence="13 16" type="primary">thrS</name>
    <name evidence="16" type="ORF">C3B56_00320</name>
</gene>
<dbReference type="EC" id="6.1.1.3" evidence="13"/>
<dbReference type="SUPFAM" id="SSF52954">
    <property type="entry name" value="Class II aaRS ABD-related"/>
    <property type="match status" value="1"/>
</dbReference>
<dbReference type="InterPro" id="IPR002314">
    <property type="entry name" value="aa-tRNA-synt_IIb"/>
</dbReference>
<dbReference type="GO" id="GO:0004829">
    <property type="term" value="F:threonine-tRNA ligase activity"/>
    <property type="evidence" value="ECO:0007669"/>
    <property type="project" value="UniProtKB-UniRule"/>
</dbReference>
<feature type="domain" description="TGS" evidence="15">
    <location>
        <begin position="1"/>
        <end position="61"/>
    </location>
</feature>
<dbReference type="InterPro" id="IPR012676">
    <property type="entry name" value="TGS-like"/>
</dbReference>
<dbReference type="GO" id="GO:0005524">
    <property type="term" value="F:ATP binding"/>
    <property type="evidence" value="ECO:0007669"/>
    <property type="project" value="UniProtKB-UniRule"/>
</dbReference>
<dbReference type="Gene3D" id="3.40.50.800">
    <property type="entry name" value="Anticodon-binding domain"/>
    <property type="match status" value="1"/>
</dbReference>
<evidence type="ECO:0000256" key="9">
    <source>
        <dbReference type="ARBA" id="ARBA00022884"/>
    </source>
</evidence>
<dbReference type="SUPFAM" id="SSF81271">
    <property type="entry name" value="TGS-like"/>
    <property type="match status" value="1"/>
</dbReference>
<reference evidence="16 17" key="1">
    <citation type="journal article" date="2018" name="Genome Biol. Evol.">
        <title>Partnering With a Pest: Genomes of Hemlock Woolly Adelgid Symbionts Reveal Atypical Nutritional Provisioning Patterns in Dual-Obligate Bacteria.</title>
        <authorList>
            <person name="Weglarz K.M."/>
            <person name="Havill N.P."/>
            <person name="Burke G.R."/>
            <person name="von Dohlen C.D."/>
        </authorList>
    </citation>
    <scope>NUCLEOTIDE SEQUENCE [LARGE SCALE GENOMIC DNA]</scope>
    <source>
        <strain evidence="16">ENA</strain>
    </source>
</reference>
<evidence type="ECO:0000313" key="17">
    <source>
        <dbReference type="Proteomes" id="UP000274458"/>
    </source>
</evidence>
<keyword evidence="8 13" id="KW-0067">ATP-binding</keyword>
<dbReference type="InterPro" id="IPR047246">
    <property type="entry name" value="ThrRS_anticodon"/>
</dbReference>
<keyword evidence="7 13" id="KW-0862">Zinc</keyword>
<dbReference type="InterPro" id="IPR004095">
    <property type="entry name" value="TGS"/>
</dbReference>
<dbReference type="Proteomes" id="UP000274458">
    <property type="component" value="Chromosome"/>
</dbReference>
<evidence type="ECO:0000256" key="11">
    <source>
        <dbReference type="ARBA" id="ARBA00023146"/>
    </source>
</evidence>
<dbReference type="AlphaFoldDB" id="A0A3S9J7Q7"/>
<feature type="binding site" evidence="13">
    <location>
        <position position="509"/>
    </location>
    <ligand>
        <name>Zn(2+)</name>
        <dbReference type="ChEBI" id="CHEBI:29105"/>
        <note>catalytic</note>
    </ligand>
</feature>
<feature type="domain" description="Aminoacyl-transfer RNA synthetases class-II family profile" evidence="14">
    <location>
        <begin position="241"/>
        <end position="532"/>
    </location>
</feature>
<dbReference type="Gene3D" id="3.30.980.10">
    <property type="entry name" value="Threonyl-trna Synthetase, Chain A, domain 2"/>
    <property type="match status" value="1"/>
</dbReference>
<keyword evidence="6 13" id="KW-0547">Nucleotide-binding</keyword>
<protein>
    <recommendedName>
        <fullName evidence="13">Threonine--tRNA ligase</fullName>
        <ecNumber evidence="13">6.1.1.3</ecNumber>
    </recommendedName>
    <alternativeName>
        <fullName evidence="13">Threonyl-tRNA synthetase</fullName>
        <shortName evidence="13">ThrRS</shortName>
    </alternativeName>
</protein>
<evidence type="ECO:0000256" key="12">
    <source>
        <dbReference type="ARBA" id="ARBA00049515"/>
    </source>
</evidence>
<comment type="similarity">
    <text evidence="1 13">Belongs to the class-II aminoacyl-tRNA synthetase family.</text>
</comment>
<dbReference type="NCBIfam" id="TIGR00418">
    <property type="entry name" value="thrS"/>
    <property type="match status" value="1"/>
</dbReference>
<evidence type="ECO:0000259" key="14">
    <source>
        <dbReference type="PROSITE" id="PS50862"/>
    </source>
</evidence>
<organism evidence="16 17">
    <name type="scientific">Candidatus Annandia adelgestsuga</name>
    <dbReference type="NCBI Taxonomy" id="1302411"/>
    <lineage>
        <taxon>Bacteria</taxon>
        <taxon>Pseudomonadati</taxon>
        <taxon>Pseudomonadota</taxon>
        <taxon>Gammaproteobacteria</taxon>
        <taxon>Enterobacterales</taxon>
        <taxon>Enterobacteriaceae</taxon>
        <taxon>Candidatus Annandia</taxon>
    </lineage>
</organism>
<dbReference type="InterPro" id="IPR018163">
    <property type="entry name" value="Thr/Ala-tRNA-synth_IIc_edit"/>
</dbReference>
<name>A0A3S9J7Q7_9ENTR</name>
<dbReference type="InterPro" id="IPR033728">
    <property type="entry name" value="ThrRS_core"/>
</dbReference>
<keyword evidence="11 13" id="KW-0030">Aminoacyl-tRNA synthetase</keyword>
<dbReference type="OrthoDB" id="9802304at2"/>
<dbReference type="Pfam" id="PF00587">
    <property type="entry name" value="tRNA-synt_2b"/>
    <property type="match status" value="1"/>
</dbReference>
<sequence length="636" mass="76298">MPIVIMSDGTNFIYDNTIKIKKVIKKINKKLLKKCISVKINGKLTDINDYINKNVFLEIINNNNHKYNIIIRKSCAYILGYVMKRKWNKIKMLNFKITPNGFYYDIDLNHKITFLDLIKIEKKMKNYIINNFKINKFVLDNKKIIKLFLKNKEIYKINILNKYIKNNNKFYFYNYKKYFDISNIPLIINTKFCNNFKLNKVSNIYSKCNKKKYLLQRIYGKIKINNNLSLVKNKNINKIYDHRIISKKLDLYHIEEETPGSVFWHNNGLIIFNEIKSLIKKKLKKYEYQEIQTPIIMNIFSWKKTGHWKYYKDFIFTTNHKNIKYCIKPMNCPGHIHIFKKNIKSYKNLPFKVSEFGICHRHESSGSLYGLMRLRSFTQDDAHIFCNEKQIQLELKKCINMLYEIYKIFGFNNIKVKFSSYSIKEIKNNYLWKIAEKHLIYSLKKKNIKFKFQKGEGAFYGPKIEFILSDSFNREWQCGTIQLDFYLSKRLNCFYINKKNKKIVPIIIHRAILGSIERFIGILIEEYQGNFPLWLTPIQIIVINVNKKNIDYAKEINDKFNKDNLRSKIDIKNESICSKIKKYILLKIPYIVICGEKEFKKKTISVRDIYGNKQNNINLNLFKKKIKEEIINYEIK</sequence>
<keyword evidence="2 13" id="KW-0963">Cytoplasm</keyword>
<dbReference type="PANTHER" id="PTHR11451">
    <property type="entry name" value="THREONINE-TRNA LIGASE"/>
    <property type="match status" value="1"/>
</dbReference>
<evidence type="ECO:0000259" key="15">
    <source>
        <dbReference type="PROSITE" id="PS51880"/>
    </source>
</evidence>
<evidence type="ECO:0000256" key="1">
    <source>
        <dbReference type="ARBA" id="ARBA00008226"/>
    </source>
</evidence>
<keyword evidence="10 13" id="KW-0648">Protein biosynthesis</keyword>
<evidence type="ECO:0000256" key="7">
    <source>
        <dbReference type="ARBA" id="ARBA00022833"/>
    </source>
</evidence>
<dbReference type="GO" id="GO:0006435">
    <property type="term" value="P:threonyl-tRNA aminoacylation"/>
    <property type="evidence" value="ECO:0007669"/>
    <property type="project" value="UniProtKB-UniRule"/>
</dbReference>
<accession>A0A3S9J7Q7</accession>
<dbReference type="PRINTS" id="PR01047">
    <property type="entry name" value="TRNASYNTHTHR"/>
</dbReference>
<keyword evidence="4 13" id="KW-0436">Ligase</keyword>
<dbReference type="InterPro" id="IPR004154">
    <property type="entry name" value="Anticodon-bd"/>
</dbReference>
<dbReference type="InterPro" id="IPR002320">
    <property type="entry name" value="Thr-tRNA-ligase_IIa"/>
</dbReference>
<dbReference type="InterPro" id="IPR036621">
    <property type="entry name" value="Anticodon-bd_dom_sf"/>
</dbReference>
<evidence type="ECO:0000256" key="13">
    <source>
        <dbReference type="HAMAP-Rule" id="MF_00184"/>
    </source>
</evidence>
<dbReference type="HAMAP" id="MF_00184">
    <property type="entry name" value="Thr_tRNA_synth"/>
    <property type="match status" value="1"/>
</dbReference>
<dbReference type="GO" id="GO:0046872">
    <property type="term" value="F:metal ion binding"/>
    <property type="evidence" value="ECO:0007669"/>
    <property type="project" value="UniProtKB-KW"/>
</dbReference>
<keyword evidence="3 13" id="KW-0820">tRNA-binding</keyword>
<dbReference type="Gene3D" id="3.30.930.10">
    <property type="entry name" value="Bira Bifunctional Protein, Domain 2"/>
    <property type="match status" value="1"/>
</dbReference>
<dbReference type="InterPro" id="IPR045864">
    <property type="entry name" value="aa-tRNA-synth_II/BPL/LPL"/>
</dbReference>
<dbReference type="InterPro" id="IPR006195">
    <property type="entry name" value="aa-tRNA-synth_II"/>
</dbReference>
<dbReference type="InterPro" id="IPR012675">
    <property type="entry name" value="Beta-grasp_dom_sf"/>
</dbReference>
<evidence type="ECO:0000256" key="10">
    <source>
        <dbReference type="ARBA" id="ARBA00022917"/>
    </source>
</evidence>
<evidence type="ECO:0000256" key="5">
    <source>
        <dbReference type="ARBA" id="ARBA00022723"/>
    </source>
</evidence>
<evidence type="ECO:0000313" key="16">
    <source>
        <dbReference type="EMBL" id="AZP36401.1"/>
    </source>
</evidence>
<evidence type="ECO:0000256" key="8">
    <source>
        <dbReference type="ARBA" id="ARBA00022840"/>
    </source>
</evidence>
<evidence type="ECO:0000256" key="2">
    <source>
        <dbReference type="ARBA" id="ARBA00022490"/>
    </source>
</evidence>
<keyword evidence="17" id="KW-1185">Reference proteome</keyword>
<dbReference type="FunFam" id="3.40.50.800:FF:000001">
    <property type="entry name" value="Threonine--tRNA ligase"/>
    <property type="match status" value="1"/>
</dbReference>
<dbReference type="PANTHER" id="PTHR11451:SF44">
    <property type="entry name" value="THREONINE--TRNA LIGASE, CHLOROPLASTIC_MITOCHONDRIAL 2"/>
    <property type="match status" value="1"/>
</dbReference>
<dbReference type="CDD" id="cd00860">
    <property type="entry name" value="ThrRS_anticodon"/>
    <property type="match status" value="1"/>
</dbReference>
<proteinExistence type="inferred from homology"/>
<comment type="cofactor">
    <cofactor evidence="13">
        <name>Zn(2+)</name>
        <dbReference type="ChEBI" id="CHEBI:29105"/>
    </cofactor>
    <text evidence="13">Binds 1 zinc ion per subunit.</text>
</comment>
<comment type="catalytic activity">
    <reaction evidence="12 13">
        <text>tRNA(Thr) + L-threonine + ATP = L-threonyl-tRNA(Thr) + AMP + diphosphate + H(+)</text>
        <dbReference type="Rhea" id="RHEA:24624"/>
        <dbReference type="Rhea" id="RHEA-COMP:9670"/>
        <dbReference type="Rhea" id="RHEA-COMP:9704"/>
        <dbReference type="ChEBI" id="CHEBI:15378"/>
        <dbReference type="ChEBI" id="CHEBI:30616"/>
        <dbReference type="ChEBI" id="CHEBI:33019"/>
        <dbReference type="ChEBI" id="CHEBI:57926"/>
        <dbReference type="ChEBI" id="CHEBI:78442"/>
        <dbReference type="ChEBI" id="CHEBI:78534"/>
        <dbReference type="ChEBI" id="CHEBI:456215"/>
        <dbReference type="EC" id="6.1.1.3"/>
    </reaction>
</comment>
<dbReference type="CDD" id="cd00771">
    <property type="entry name" value="ThrRS_core"/>
    <property type="match status" value="1"/>
</dbReference>
<dbReference type="PROSITE" id="PS50862">
    <property type="entry name" value="AA_TRNA_LIGASE_II"/>
    <property type="match status" value="1"/>
</dbReference>
<comment type="subunit">
    <text evidence="13">Homodimer.</text>
</comment>
<evidence type="ECO:0000256" key="6">
    <source>
        <dbReference type="ARBA" id="ARBA00022741"/>
    </source>
</evidence>
<dbReference type="SUPFAM" id="SSF55681">
    <property type="entry name" value="Class II aaRS and biotin synthetases"/>
    <property type="match status" value="1"/>
</dbReference>
<dbReference type="KEGG" id="aade:C3B56_00320"/>
<keyword evidence="9 13" id="KW-0694">RNA-binding</keyword>
<dbReference type="EMBL" id="CP026513">
    <property type="protein sequence ID" value="AZP36401.1"/>
    <property type="molecule type" value="Genomic_DNA"/>
</dbReference>
<dbReference type="PROSITE" id="PS51880">
    <property type="entry name" value="TGS"/>
    <property type="match status" value="1"/>
</dbReference>
<dbReference type="Gene3D" id="3.10.20.30">
    <property type="match status" value="1"/>
</dbReference>
<comment type="subcellular location">
    <subcellularLocation>
        <location evidence="13">Cytoplasm</location>
    </subcellularLocation>
</comment>
<dbReference type="Gene3D" id="3.30.54.20">
    <property type="match status" value="1"/>
</dbReference>